<comment type="caution">
    <text evidence="1">The sequence shown here is derived from an EMBL/GenBank/DDBJ whole genome shotgun (WGS) entry which is preliminary data.</text>
</comment>
<dbReference type="RefSeq" id="WP_152899785.1">
    <property type="nucleotide sequence ID" value="NZ_WHUV01000009.1"/>
</dbReference>
<dbReference type="Proteomes" id="UP000486534">
    <property type="component" value="Unassembled WGS sequence"/>
</dbReference>
<evidence type="ECO:0000313" key="2">
    <source>
        <dbReference type="Proteomes" id="UP000486534"/>
    </source>
</evidence>
<gene>
    <name evidence="1" type="ORF">GDH07_31125</name>
</gene>
<evidence type="ECO:0000313" key="1">
    <source>
        <dbReference type="EMBL" id="MQA57779.1"/>
    </source>
</evidence>
<protein>
    <submittedName>
        <fullName evidence="1">Uncharacterized protein</fullName>
    </submittedName>
</protein>
<name>A0A7X1U830_9PSED</name>
<accession>A0A7X1U830</accession>
<dbReference type="AlphaFoldDB" id="A0A7X1U830"/>
<organism evidence="1 2">
    <name type="scientific">Pseudomonas piscis</name>
    <dbReference type="NCBI Taxonomy" id="2614538"/>
    <lineage>
        <taxon>Bacteria</taxon>
        <taxon>Pseudomonadati</taxon>
        <taxon>Pseudomonadota</taxon>
        <taxon>Gammaproteobacteria</taxon>
        <taxon>Pseudomonadales</taxon>
        <taxon>Pseudomonadaceae</taxon>
        <taxon>Pseudomonas</taxon>
    </lineage>
</organism>
<dbReference type="EMBL" id="WHUV01000009">
    <property type="protein sequence ID" value="MQA57779.1"/>
    <property type="molecule type" value="Genomic_DNA"/>
</dbReference>
<proteinExistence type="predicted"/>
<sequence length="113" mass="12989">MSYEYRLVFDEPLGARQVMDKLRGRADCVQAAEQVVEFKDPGLGSSADYDLRLTFENDQALWMELLFRTAALHKCLDRVMQGHRFRCFEDGDSHDEVTLEQVFTLGRTSPISP</sequence>
<reference evidence="1 2" key="1">
    <citation type="submission" date="2019-10" db="EMBL/GenBank/DDBJ databases">
        <title>Pseudomonas dajingensis sp. nov., isolated from the profound head ulcers of farmed Murray cod (Maccullochella peelii peelii).</title>
        <authorList>
            <person name="Liu Y."/>
        </authorList>
    </citation>
    <scope>NUCLEOTIDE SEQUENCE [LARGE SCALE GENOMIC DNA]</scope>
    <source>
        <strain evidence="1 2">MC042</strain>
    </source>
</reference>